<dbReference type="EMBL" id="HACG01019046">
    <property type="protein sequence ID" value="CEK65911.1"/>
    <property type="molecule type" value="Transcribed_RNA"/>
</dbReference>
<feature type="region of interest" description="Disordered" evidence="1">
    <location>
        <begin position="16"/>
        <end position="45"/>
    </location>
</feature>
<evidence type="ECO:0000256" key="1">
    <source>
        <dbReference type="SAM" id="MobiDB-lite"/>
    </source>
</evidence>
<reference evidence="2" key="1">
    <citation type="submission" date="2014-12" db="EMBL/GenBank/DDBJ databases">
        <title>Insight into the proteome of Arion vulgaris.</title>
        <authorList>
            <person name="Aradska J."/>
            <person name="Bulat T."/>
            <person name="Smidak R."/>
            <person name="Sarate P."/>
            <person name="Gangsoo J."/>
            <person name="Sialana F."/>
            <person name="Bilban M."/>
            <person name="Lubec G."/>
        </authorList>
    </citation>
    <scope>NUCLEOTIDE SEQUENCE</scope>
    <source>
        <tissue evidence="2">Skin</tissue>
    </source>
</reference>
<protein>
    <submittedName>
        <fullName evidence="2">Uncharacterized protein</fullName>
    </submittedName>
</protein>
<dbReference type="AlphaFoldDB" id="A0A0B6ZDJ1"/>
<proteinExistence type="predicted"/>
<name>A0A0B6ZDJ1_9EUPU</name>
<feature type="non-terminal residue" evidence="2">
    <location>
        <position position="67"/>
    </location>
</feature>
<accession>A0A0B6ZDJ1</accession>
<organism evidence="2">
    <name type="scientific">Arion vulgaris</name>
    <dbReference type="NCBI Taxonomy" id="1028688"/>
    <lineage>
        <taxon>Eukaryota</taxon>
        <taxon>Metazoa</taxon>
        <taxon>Spiralia</taxon>
        <taxon>Lophotrochozoa</taxon>
        <taxon>Mollusca</taxon>
        <taxon>Gastropoda</taxon>
        <taxon>Heterobranchia</taxon>
        <taxon>Euthyneura</taxon>
        <taxon>Panpulmonata</taxon>
        <taxon>Eupulmonata</taxon>
        <taxon>Stylommatophora</taxon>
        <taxon>Helicina</taxon>
        <taxon>Arionoidea</taxon>
        <taxon>Arionidae</taxon>
        <taxon>Arion</taxon>
    </lineage>
</organism>
<feature type="non-terminal residue" evidence="2">
    <location>
        <position position="1"/>
    </location>
</feature>
<evidence type="ECO:0000313" key="2">
    <source>
        <dbReference type="EMBL" id="CEK65911.1"/>
    </source>
</evidence>
<gene>
    <name evidence="2" type="primary">ORF56694</name>
</gene>
<sequence length="67" mass="6928">VIGSAQVITQSMNSSPLVSMANSNGHTSKKIQSCGNSTLQPSLTPSVPLIRTNALQSRPESSNSLSS</sequence>